<keyword evidence="2" id="KW-1185">Reference proteome</keyword>
<dbReference type="PANTHER" id="PTHR33939">
    <property type="entry name" value="PROTEIN CBG22215"/>
    <property type="match status" value="1"/>
</dbReference>
<dbReference type="OrthoDB" id="6511194at2759"/>
<evidence type="ECO:0000313" key="2">
    <source>
        <dbReference type="Proteomes" id="UP000792457"/>
    </source>
</evidence>
<reference evidence="1" key="2">
    <citation type="submission" date="2017-10" db="EMBL/GenBank/DDBJ databases">
        <title>Ladona fulva Genome sequencing and assembly.</title>
        <authorList>
            <person name="Murali S."/>
            <person name="Richards S."/>
            <person name="Bandaranaike D."/>
            <person name="Bellair M."/>
            <person name="Blankenburg K."/>
            <person name="Chao H."/>
            <person name="Dinh H."/>
            <person name="Doddapaneni H."/>
            <person name="Dugan-Rocha S."/>
            <person name="Elkadiri S."/>
            <person name="Gnanaolivu R."/>
            <person name="Hernandez B."/>
            <person name="Skinner E."/>
            <person name="Javaid M."/>
            <person name="Lee S."/>
            <person name="Li M."/>
            <person name="Ming W."/>
            <person name="Munidasa M."/>
            <person name="Muniz J."/>
            <person name="Nguyen L."/>
            <person name="Hughes D."/>
            <person name="Osuji N."/>
            <person name="Pu L.-L."/>
            <person name="Puazo M."/>
            <person name="Qu C."/>
            <person name="Quiroz J."/>
            <person name="Raj R."/>
            <person name="Weissenberger G."/>
            <person name="Xin Y."/>
            <person name="Zou X."/>
            <person name="Han Y."/>
            <person name="Worley K."/>
            <person name="Muzny D."/>
            <person name="Gibbs R."/>
        </authorList>
    </citation>
    <scope>NUCLEOTIDE SEQUENCE</scope>
    <source>
        <strain evidence="1">Sampled in the wild</strain>
    </source>
</reference>
<comment type="caution">
    <text evidence="1">The sequence shown here is derived from an EMBL/GenBank/DDBJ whole genome shotgun (WGS) entry which is preliminary data.</text>
</comment>
<dbReference type="EMBL" id="KZ308454">
    <property type="protein sequence ID" value="KAG8229932.1"/>
    <property type="molecule type" value="Genomic_DNA"/>
</dbReference>
<dbReference type="GO" id="GO:0003676">
    <property type="term" value="F:nucleic acid binding"/>
    <property type="evidence" value="ECO:0007669"/>
    <property type="project" value="InterPro"/>
</dbReference>
<dbReference type="InterPro" id="IPR036397">
    <property type="entry name" value="RNaseH_sf"/>
</dbReference>
<dbReference type="Proteomes" id="UP000792457">
    <property type="component" value="Unassembled WGS sequence"/>
</dbReference>
<organism evidence="1 2">
    <name type="scientific">Ladona fulva</name>
    <name type="common">Scarce chaser dragonfly</name>
    <name type="synonym">Libellula fulva</name>
    <dbReference type="NCBI Taxonomy" id="123851"/>
    <lineage>
        <taxon>Eukaryota</taxon>
        <taxon>Metazoa</taxon>
        <taxon>Ecdysozoa</taxon>
        <taxon>Arthropoda</taxon>
        <taxon>Hexapoda</taxon>
        <taxon>Insecta</taxon>
        <taxon>Pterygota</taxon>
        <taxon>Palaeoptera</taxon>
        <taxon>Odonata</taxon>
        <taxon>Epiprocta</taxon>
        <taxon>Anisoptera</taxon>
        <taxon>Libelluloidea</taxon>
        <taxon>Libellulidae</taxon>
        <taxon>Ladona</taxon>
    </lineage>
</organism>
<protein>
    <recommendedName>
        <fullName evidence="3">Tc1-like transposase DDE domain-containing protein</fullName>
    </recommendedName>
</protein>
<evidence type="ECO:0000313" key="1">
    <source>
        <dbReference type="EMBL" id="KAG8229932.1"/>
    </source>
</evidence>
<dbReference type="Gene3D" id="3.30.420.10">
    <property type="entry name" value="Ribonuclease H-like superfamily/Ribonuclease H"/>
    <property type="match status" value="1"/>
</dbReference>
<evidence type="ECO:0008006" key="3">
    <source>
        <dbReference type="Google" id="ProtNLM"/>
    </source>
</evidence>
<accession>A0A8K0K8Y5</accession>
<proteinExistence type="predicted"/>
<reference evidence="1" key="1">
    <citation type="submission" date="2013-04" db="EMBL/GenBank/DDBJ databases">
        <authorList>
            <person name="Qu J."/>
            <person name="Murali S.C."/>
            <person name="Bandaranaike D."/>
            <person name="Bellair M."/>
            <person name="Blankenburg K."/>
            <person name="Chao H."/>
            <person name="Dinh H."/>
            <person name="Doddapaneni H."/>
            <person name="Downs B."/>
            <person name="Dugan-Rocha S."/>
            <person name="Elkadiri S."/>
            <person name="Gnanaolivu R.D."/>
            <person name="Hernandez B."/>
            <person name="Javaid M."/>
            <person name="Jayaseelan J.C."/>
            <person name="Lee S."/>
            <person name="Li M."/>
            <person name="Ming W."/>
            <person name="Munidasa M."/>
            <person name="Muniz J."/>
            <person name="Nguyen L."/>
            <person name="Ongeri F."/>
            <person name="Osuji N."/>
            <person name="Pu L.-L."/>
            <person name="Puazo M."/>
            <person name="Qu C."/>
            <person name="Quiroz J."/>
            <person name="Raj R."/>
            <person name="Weissenberger G."/>
            <person name="Xin Y."/>
            <person name="Zou X."/>
            <person name="Han Y."/>
            <person name="Richards S."/>
            <person name="Worley K."/>
            <person name="Muzny D."/>
            <person name="Gibbs R."/>
        </authorList>
    </citation>
    <scope>NUCLEOTIDE SEQUENCE</scope>
    <source>
        <strain evidence="1">Sampled in the wild</strain>
    </source>
</reference>
<sequence length="175" mass="20682">MGNKAILIERSDIIAMRHLYLRKIRKYCEEGRKIIYLDETWVNVVHTTSKPWHECNIKCKGPRFIILSAGSDQGFVENARLVYLAKENTGDYHDEIDSSRRFEEWFKSQLLPNIKEDSVVVMDNASYHRIEYPEKRLKIELIKIVDSVRSKYTTYEVDETARRETFPVSLRPQPN</sequence>
<dbReference type="AlphaFoldDB" id="A0A8K0K8Y5"/>
<dbReference type="PANTHER" id="PTHR33939:SF1">
    <property type="entry name" value="DUF4371 DOMAIN-CONTAINING PROTEIN"/>
    <property type="match status" value="1"/>
</dbReference>
<name>A0A8K0K8Y5_LADFU</name>
<gene>
    <name evidence="1" type="ORF">J437_LFUL009189</name>
</gene>